<dbReference type="GeneID" id="25988682"/>
<dbReference type="HOGENOM" id="CLU_2225037_0_0_1"/>
<dbReference type="RefSeq" id="XP_014177452.1">
    <property type="nucleotide sequence ID" value="XM_014321977.1"/>
</dbReference>
<dbReference type="Proteomes" id="UP000002748">
    <property type="component" value="Unassembled WGS sequence"/>
</dbReference>
<dbReference type="VEuPathDB" id="FungiDB:A1Q1_05170"/>
<organism evidence="1 2">
    <name type="scientific">Trichosporon asahii var. asahii (strain ATCC 90039 / CBS 2479 / JCM 2466 / KCTC 7840 / NBRC 103889/ NCYC 2677 / UAMH 7654)</name>
    <name type="common">Yeast</name>
    <dbReference type="NCBI Taxonomy" id="1186058"/>
    <lineage>
        <taxon>Eukaryota</taxon>
        <taxon>Fungi</taxon>
        <taxon>Dikarya</taxon>
        <taxon>Basidiomycota</taxon>
        <taxon>Agaricomycotina</taxon>
        <taxon>Tremellomycetes</taxon>
        <taxon>Trichosporonales</taxon>
        <taxon>Trichosporonaceae</taxon>
        <taxon>Trichosporon</taxon>
    </lineage>
</organism>
<dbReference type="KEGG" id="tasa:A1Q1_05170"/>
<dbReference type="EMBL" id="ALBS01000299">
    <property type="protein sequence ID" value="EJT46213.1"/>
    <property type="molecule type" value="Genomic_DNA"/>
</dbReference>
<gene>
    <name evidence="1" type="ORF">A1Q1_05170</name>
</gene>
<sequence length="106" mass="12416">MPAKVSLILTYHGLMPETVAEGYCGQCAEKVLELTDYKPQLSWNVTERDYIEFTIFLNEVSVRYADWLANMLMDWHRDAHPQALWGQWSWTTDPPEDQDWYGNDTA</sequence>
<accession>J5Q9M2</accession>
<evidence type="ECO:0000313" key="1">
    <source>
        <dbReference type="EMBL" id="EJT46213.1"/>
    </source>
</evidence>
<proteinExistence type="predicted"/>
<comment type="caution">
    <text evidence="1">The sequence shown here is derived from an EMBL/GenBank/DDBJ whole genome shotgun (WGS) entry which is preliminary data.</text>
</comment>
<dbReference type="AlphaFoldDB" id="J5Q9M2"/>
<reference evidence="1 2" key="1">
    <citation type="journal article" date="2012" name="Eukaryot. Cell">
        <title>Draft genome sequence of CBS 2479, the standard type strain of Trichosporon asahii.</title>
        <authorList>
            <person name="Yang R.Y."/>
            <person name="Li H.T."/>
            <person name="Zhu H."/>
            <person name="Zhou G.P."/>
            <person name="Wang M."/>
            <person name="Wang L."/>
        </authorList>
    </citation>
    <scope>NUCLEOTIDE SEQUENCE [LARGE SCALE GENOMIC DNA]</scope>
    <source>
        <strain evidence="2">ATCC 90039 / CBS 2479 / JCM 2466 / KCTC 7840 / NCYC 2677 / UAMH 7654</strain>
    </source>
</reference>
<evidence type="ECO:0000313" key="2">
    <source>
        <dbReference type="Proteomes" id="UP000002748"/>
    </source>
</evidence>
<protein>
    <submittedName>
        <fullName evidence="1">Uncharacterized protein</fullName>
    </submittedName>
</protein>
<name>J5Q9M2_TRIAS</name>